<dbReference type="EMBL" id="HBFF01000546">
    <property type="protein sequence ID" value="CAD8727520.1"/>
    <property type="molecule type" value="Transcribed_RNA"/>
</dbReference>
<evidence type="ECO:0000256" key="7">
    <source>
        <dbReference type="SAM" id="MobiDB-lite"/>
    </source>
</evidence>
<evidence type="ECO:0000256" key="3">
    <source>
        <dbReference type="ARBA" id="ARBA00022475"/>
    </source>
</evidence>
<feature type="transmembrane region" description="Helical" evidence="8">
    <location>
        <begin position="447"/>
        <end position="472"/>
    </location>
</feature>
<evidence type="ECO:0000256" key="4">
    <source>
        <dbReference type="ARBA" id="ARBA00022692"/>
    </source>
</evidence>
<dbReference type="Pfam" id="PF00892">
    <property type="entry name" value="EamA"/>
    <property type="match status" value="2"/>
</dbReference>
<dbReference type="InterPro" id="IPR051258">
    <property type="entry name" value="Diverse_Substrate_Transporter"/>
</dbReference>
<gene>
    <name evidence="10" type="ORF">OMED0936_LOCUS437</name>
</gene>
<feature type="transmembrane region" description="Helical" evidence="8">
    <location>
        <begin position="177"/>
        <end position="194"/>
    </location>
</feature>
<evidence type="ECO:0000256" key="5">
    <source>
        <dbReference type="ARBA" id="ARBA00022989"/>
    </source>
</evidence>
<accession>A0A7S0T9U9</accession>
<evidence type="ECO:0000313" key="10">
    <source>
        <dbReference type="EMBL" id="CAD8727520.1"/>
    </source>
</evidence>
<name>A0A7S0T9U9_9CHLO</name>
<dbReference type="SUPFAM" id="SSF103481">
    <property type="entry name" value="Multidrug resistance efflux transporter EmrE"/>
    <property type="match status" value="2"/>
</dbReference>
<evidence type="ECO:0000256" key="6">
    <source>
        <dbReference type="ARBA" id="ARBA00023136"/>
    </source>
</evidence>
<feature type="compositionally biased region" description="Basic residues" evidence="7">
    <location>
        <begin position="32"/>
        <end position="41"/>
    </location>
</feature>
<evidence type="ECO:0000256" key="2">
    <source>
        <dbReference type="ARBA" id="ARBA00007635"/>
    </source>
</evidence>
<organism evidence="10">
    <name type="scientific">Ostreococcus mediterraneus</name>
    <dbReference type="NCBI Taxonomy" id="1486918"/>
    <lineage>
        <taxon>Eukaryota</taxon>
        <taxon>Viridiplantae</taxon>
        <taxon>Chlorophyta</taxon>
        <taxon>Mamiellophyceae</taxon>
        <taxon>Mamiellales</taxon>
        <taxon>Bathycoccaceae</taxon>
        <taxon>Ostreococcus</taxon>
    </lineage>
</organism>
<feature type="domain" description="EamA" evidence="9">
    <location>
        <begin position="176"/>
        <end position="302"/>
    </location>
</feature>
<dbReference type="InterPro" id="IPR037185">
    <property type="entry name" value="EmrE-like"/>
</dbReference>
<dbReference type="PANTHER" id="PTHR42920:SF26">
    <property type="entry name" value="OS03G0707200 PROTEIN"/>
    <property type="match status" value="1"/>
</dbReference>
<feature type="region of interest" description="Disordered" evidence="7">
    <location>
        <begin position="1"/>
        <end position="80"/>
    </location>
</feature>
<feature type="transmembrane region" description="Helical" evidence="8">
    <location>
        <begin position="206"/>
        <end position="227"/>
    </location>
</feature>
<evidence type="ECO:0000256" key="1">
    <source>
        <dbReference type="ARBA" id="ARBA00004651"/>
    </source>
</evidence>
<keyword evidence="3" id="KW-1003">Cell membrane</keyword>
<dbReference type="PANTHER" id="PTHR42920">
    <property type="entry name" value="OS03G0707200 PROTEIN-RELATED"/>
    <property type="match status" value="1"/>
</dbReference>
<dbReference type="AlphaFoldDB" id="A0A7S0T9U9"/>
<evidence type="ECO:0000259" key="9">
    <source>
        <dbReference type="Pfam" id="PF00892"/>
    </source>
</evidence>
<dbReference type="InterPro" id="IPR000620">
    <property type="entry name" value="EamA_dom"/>
</dbReference>
<feature type="transmembrane region" description="Helical" evidence="8">
    <location>
        <begin position="406"/>
        <end position="427"/>
    </location>
</feature>
<feature type="compositionally biased region" description="Basic and acidic residues" evidence="7">
    <location>
        <begin position="21"/>
        <end position="31"/>
    </location>
</feature>
<feature type="compositionally biased region" description="Low complexity" evidence="7">
    <location>
        <begin position="46"/>
        <end position="65"/>
    </location>
</feature>
<keyword evidence="6 8" id="KW-0472">Membrane</keyword>
<protein>
    <recommendedName>
        <fullName evidence="9">EamA domain-containing protein</fullName>
    </recommendedName>
</protein>
<keyword evidence="5 8" id="KW-1133">Transmembrane helix</keyword>
<dbReference type="GO" id="GO:0005886">
    <property type="term" value="C:plasma membrane"/>
    <property type="evidence" value="ECO:0007669"/>
    <property type="project" value="UniProtKB-SubCell"/>
</dbReference>
<keyword evidence="4 8" id="KW-0812">Transmembrane</keyword>
<proteinExistence type="inferred from homology"/>
<comment type="subcellular location">
    <subcellularLocation>
        <location evidence="1">Cell membrane</location>
        <topology evidence="1">Multi-pass membrane protein</topology>
    </subcellularLocation>
</comment>
<reference evidence="10" key="1">
    <citation type="submission" date="2021-01" db="EMBL/GenBank/DDBJ databases">
        <authorList>
            <person name="Corre E."/>
            <person name="Pelletier E."/>
            <person name="Niang G."/>
            <person name="Scheremetjew M."/>
            <person name="Finn R."/>
            <person name="Kale V."/>
            <person name="Holt S."/>
            <person name="Cochrane G."/>
            <person name="Meng A."/>
            <person name="Brown T."/>
            <person name="Cohen L."/>
        </authorList>
    </citation>
    <scope>NUCLEOTIDE SEQUENCE</scope>
    <source>
        <strain evidence="10">Clade-D-RCC2573</strain>
    </source>
</reference>
<feature type="compositionally biased region" description="Basic and acidic residues" evidence="7">
    <location>
        <begin position="1"/>
        <end position="11"/>
    </location>
</feature>
<feature type="domain" description="EamA" evidence="9">
    <location>
        <begin position="439"/>
        <end position="516"/>
    </location>
</feature>
<sequence length="530" mass="56135">MAMAMPRRDRVGASGEEDDGERVVVAREGGRARWRRRRRRCGGGVMMTRASSSSTTAAAAAAARRMGGRGPEPSASSAKDYEYDYDDRRTGIRATRVSVRSSGRQFIPSDVLETLPEGMMKNDADVIESSFLDDFVEDVAEGAGAAETRGRRRALERAYETWTREIESMGVSKRTRGLILFAVIMCFYGANITLVKVAQQSMSTDVFAGLRFGVGALVFSPFLKYAARDERVIRGGLELGLWCSLGYYLQNIGLQYTDAARASFISSFTIITVPMLAGLAGREVKSATWGATGIAVAGLAMMENLIPIPGVVDTVAATNAQGDLIDGVSDLIDVVVDADVDVVAGTAASMVDGVASVALDVASGQSGTLVGDLCTLGSALLFGTHIFRTDCIFNGAPLAHKESMGLVCLQMLTVVACFSGLLVYDYVDNAGDMQAVLGFSDWSSVSWSSVFFIGAISTAGCIYLETVAVTLIASQEATLMYSTEPIWGAVFAYFLLGETLSPSASVGAGLILLSTLVGARAVGEETTAND</sequence>
<comment type="similarity">
    <text evidence="2">Belongs to the drug/metabolite transporter (DMT) superfamily. Plant drug/metabolite exporter (P-DME) (TC 2.A.7.4) family.</text>
</comment>
<evidence type="ECO:0000256" key="8">
    <source>
        <dbReference type="SAM" id="Phobius"/>
    </source>
</evidence>